<dbReference type="InterPro" id="IPR017441">
    <property type="entry name" value="Protein_kinase_ATP_BS"/>
</dbReference>
<dbReference type="SUPFAM" id="SSF56112">
    <property type="entry name" value="Protein kinase-like (PK-like)"/>
    <property type="match status" value="1"/>
</dbReference>
<keyword evidence="8" id="KW-0472">Membrane</keyword>
<dbReference type="InParanoid" id="A0A6P4ARN4"/>
<feature type="signal peptide" evidence="9">
    <location>
        <begin position="1"/>
        <end position="31"/>
    </location>
</feature>
<evidence type="ECO:0000256" key="8">
    <source>
        <dbReference type="SAM" id="Phobius"/>
    </source>
</evidence>
<evidence type="ECO:0000256" key="9">
    <source>
        <dbReference type="SAM" id="SignalP"/>
    </source>
</evidence>
<keyword evidence="9" id="KW-0732">Signal</keyword>
<dbReference type="Pfam" id="PF23180">
    <property type="entry name" value="ALE2_N"/>
    <property type="match status" value="1"/>
</dbReference>
<dbReference type="InterPro" id="IPR001245">
    <property type="entry name" value="Ser-Thr/Tyr_kinase_cat_dom"/>
</dbReference>
<dbReference type="InterPro" id="IPR057597">
    <property type="entry name" value="ALE2_N"/>
</dbReference>
<evidence type="ECO:0000256" key="1">
    <source>
        <dbReference type="ARBA" id="ARBA00022527"/>
    </source>
</evidence>
<name>A0A6P4ARN4_ZIZJJ</name>
<organism evidence="11 12">
    <name type="scientific">Ziziphus jujuba</name>
    <name type="common">Chinese jujube</name>
    <name type="synonym">Ziziphus sativa</name>
    <dbReference type="NCBI Taxonomy" id="326968"/>
    <lineage>
        <taxon>Eukaryota</taxon>
        <taxon>Viridiplantae</taxon>
        <taxon>Streptophyta</taxon>
        <taxon>Embryophyta</taxon>
        <taxon>Tracheophyta</taxon>
        <taxon>Spermatophyta</taxon>
        <taxon>Magnoliopsida</taxon>
        <taxon>eudicotyledons</taxon>
        <taxon>Gunneridae</taxon>
        <taxon>Pentapetalae</taxon>
        <taxon>rosids</taxon>
        <taxon>fabids</taxon>
        <taxon>Rosales</taxon>
        <taxon>Rhamnaceae</taxon>
        <taxon>Paliureae</taxon>
        <taxon>Ziziphus</taxon>
    </lineage>
</organism>
<dbReference type="InterPro" id="IPR011009">
    <property type="entry name" value="Kinase-like_dom_sf"/>
</dbReference>
<dbReference type="CDD" id="cd14066">
    <property type="entry name" value="STKc_IRAK"/>
    <property type="match status" value="1"/>
</dbReference>
<evidence type="ECO:0000256" key="6">
    <source>
        <dbReference type="PROSITE-ProRule" id="PRU10141"/>
    </source>
</evidence>
<evidence type="ECO:0000256" key="5">
    <source>
        <dbReference type="ARBA" id="ARBA00022840"/>
    </source>
</evidence>
<protein>
    <submittedName>
        <fullName evidence="12">Serine/threonine-protein kinase BIK1</fullName>
    </submittedName>
</protein>
<dbReference type="InterPro" id="IPR000719">
    <property type="entry name" value="Prot_kinase_dom"/>
</dbReference>
<feature type="transmembrane region" description="Helical" evidence="8">
    <location>
        <begin position="300"/>
        <end position="321"/>
    </location>
</feature>
<keyword evidence="5 6" id="KW-0067">ATP-binding</keyword>
<dbReference type="Gene3D" id="3.30.200.20">
    <property type="entry name" value="Phosphorylase Kinase, domain 1"/>
    <property type="match status" value="1"/>
</dbReference>
<evidence type="ECO:0000256" key="4">
    <source>
        <dbReference type="ARBA" id="ARBA00022777"/>
    </source>
</evidence>
<dbReference type="Pfam" id="PF07714">
    <property type="entry name" value="PK_Tyr_Ser-Thr"/>
    <property type="match status" value="1"/>
</dbReference>
<keyword evidence="4 12" id="KW-0418">Kinase</keyword>
<dbReference type="InterPro" id="IPR008271">
    <property type="entry name" value="Ser/Thr_kinase_AS"/>
</dbReference>
<dbReference type="RefSeq" id="XP_015891752.2">
    <property type="nucleotide sequence ID" value="XM_016036266.4"/>
</dbReference>
<dbReference type="FunCoup" id="A0A6P4ARN4">
    <property type="interactions" value="1154"/>
</dbReference>
<reference evidence="12" key="1">
    <citation type="submission" date="2025-08" db="UniProtKB">
        <authorList>
            <consortium name="RefSeq"/>
        </authorList>
    </citation>
    <scope>IDENTIFICATION</scope>
    <source>
        <tissue evidence="12">Seedling</tissue>
    </source>
</reference>
<feature type="chain" id="PRO_5047002635" evidence="9">
    <location>
        <begin position="32"/>
        <end position="716"/>
    </location>
</feature>
<dbReference type="PROSITE" id="PS00108">
    <property type="entry name" value="PROTEIN_KINASE_ST"/>
    <property type="match status" value="1"/>
</dbReference>
<dbReference type="GO" id="GO:0004674">
    <property type="term" value="F:protein serine/threonine kinase activity"/>
    <property type="evidence" value="ECO:0007669"/>
    <property type="project" value="UniProtKB-KW"/>
</dbReference>
<dbReference type="PANTHER" id="PTHR47989">
    <property type="entry name" value="OS01G0750732 PROTEIN"/>
    <property type="match status" value="1"/>
</dbReference>
<feature type="region of interest" description="Disordered" evidence="7">
    <location>
        <begin position="270"/>
        <end position="290"/>
    </location>
</feature>
<dbReference type="PANTHER" id="PTHR47989:SF25">
    <property type="entry name" value="PROLINE-RICH RECEPTOR-LIKE PROTEIN KINASE PERK3"/>
    <property type="match status" value="1"/>
</dbReference>
<dbReference type="Gene3D" id="1.10.510.10">
    <property type="entry name" value="Transferase(Phosphotransferase) domain 1"/>
    <property type="match status" value="1"/>
</dbReference>
<keyword evidence="1" id="KW-0723">Serine/threonine-protein kinase</keyword>
<evidence type="ECO:0000313" key="12">
    <source>
        <dbReference type="RefSeq" id="XP_015891752.2"/>
    </source>
</evidence>
<dbReference type="PROSITE" id="PS50011">
    <property type="entry name" value="PROTEIN_KINASE_DOM"/>
    <property type="match status" value="1"/>
</dbReference>
<evidence type="ECO:0000256" key="3">
    <source>
        <dbReference type="ARBA" id="ARBA00022741"/>
    </source>
</evidence>
<dbReference type="Proteomes" id="UP001652623">
    <property type="component" value="Chromosome 9"/>
</dbReference>
<evidence type="ECO:0000259" key="10">
    <source>
        <dbReference type="PROSITE" id="PS50011"/>
    </source>
</evidence>
<dbReference type="GeneID" id="107426159"/>
<feature type="compositionally biased region" description="Pro residues" evidence="7">
    <location>
        <begin position="277"/>
        <end position="286"/>
    </location>
</feature>
<feature type="domain" description="Protein kinase" evidence="10">
    <location>
        <begin position="374"/>
        <end position="652"/>
    </location>
</feature>
<sequence length="716" mass="77814">MAVNKGALTNGILKKVQLLLMMQLFLGYVTSKTEAVLPGSPTAVPAMAPAVPNLPLPANLPPFNRPLQKPISPVAAPIALSPAHPPFYDPLITSGHPPTSSRLSKHLIKRKGLGSFKDIAPTQSHAGELPSGLAQPPLSPTVSNCCKPDMVLKRGSQVCHCVYPIKIDLLLLNVSQNPNWTVFLNELAYQLGLRVPQIELINFYVISLSKLNISMDITPHTGISFSASEASAINSSLANHMVHLDPTLVGDYELRNLTWFKPLPPSPAPHVATSPVEAPPFRPPTSTPLSVSKKGRHSNLVLFLGIGAGILFIAFASLLVLCLCTSREEKTTASPKEAEKQRTVDAVPAIGSLPHPSSTRFLAYEELKEATNNFEPASILGEGGFGRVFKGVLSDGTAVAIKRLTSGGQQGDKEFLVEVEMLSRLHHRNLVKLVGYYSSRDSSQNLLCYELVPNGSLEAWLHGPLGANCPLDWDTRMKIALDAARGLAYLHEDSQPCVIHRDFKASNILLENNFHAKVADFGLAKQAPEGRTNYLSTRVMGTFGYVAPEYAMTGHLLVKSDVYSYGVVLLELLTGRKPVDMSQPAGQENLVTWARPILRDKDRLEELADPRLGGKHPKEDFIRVCTIAAACVAPEASQRPTMGEVVQSLKMVQRVMEYQDSITSNVRPNLRQSSTTFESDGTSSMFSSGPYSGLSAFDNDNVSRTAVFSEDLHEGR</sequence>
<feature type="binding site" evidence="6">
    <location>
        <position position="402"/>
    </location>
    <ligand>
        <name>ATP</name>
        <dbReference type="ChEBI" id="CHEBI:30616"/>
    </ligand>
</feature>
<dbReference type="PROSITE" id="PS00107">
    <property type="entry name" value="PROTEIN_KINASE_ATP"/>
    <property type="match status" value="1"/>
</dbReference>
<keyword evidence="3 6" id="KW-0547">Nucleotide-binding</keyword>
<dbReference type="KEGG" id="zju:107426159"/>
<proteinExistence type="predicted"/>
<gene>
    <name evidence="12" type="primary">LOC107426159</name>
</gene>
<evidence type="ECO:0000256" key="2">
    <source>
        <dbReference type="ARBA" id="ARBA00022679"/>
    </source>
</evidence>
<keyword evidence="11" id="KW-1185">Reference proteome</keyword>
<keyword evidence="8" id="KW-1133">Transmembrane helix</keyword>
<dbReference type="GO" id="GO:0005524">
    <property type="term" value="F:ATP binding"/>
    <property type="evidence" value="ECO:0007669"/>
    <property type="project" value="UniProtKB-UniRule"/>
</dbReference>
<keyword evidence="2" id="KW-0808">Transferase</keyword>
<evidence type="ECO:0000313" key="11">
    <source>
        <dbReference type="Proteomes" id="UP001652623"/>
    </source>
</evidence>
<accession>A0A6P4ARN4</accession>
<keyword evidence="8" id="KW-0812">Transmembrane</keyword>
<evidence type="ECO:0000256" key="7">
    <source>
        <dbReference type="SAM" id="MobiDB-lite"/>
    </source>
</evidence>
<dbReference type="AlphaFoldDB" id="A0A6P4ARN4"/>